<name>A0A099P554_PICKU</name>
<dbReference type="PANTHER" id="PTHR12888:SF0">
    <property type="entry name" value="PEROXISOME ASSEMBLY PROTEIN 12"/>
    <property type="match status" value="1"/>
</dbReference>
<keyword evidence="6" id="KW-0812">Transmembrane</keyword>
<evidence type="ECO:0000256" key="11">
    <source>
        <dbReference type="ARBA" id="ARBA00022989"/>
    </source>
</evidence>
<keyword evidence="13" id="KW-0576">Peroxisome</keyword>
<evidence type="ECO:0000256" key="4">
    <source>
        <dbReference type="ARBA" id="ARBA00018980"/>
    </source>
</evidence>
<evidence type="ECO:0000256" key="15">
    <source>
        <dbReference type="ARBA" id="ARBA00034505"/>
    </source>
</evidence>
<reference evidence="20" key="1">
    <citation type="journal article" date="2014" name="Microb. Cell Fact.">
        <title>Exploiting Issatchenkia orientalis SD108 for succinic acid production.</title>
        <authorList>
            <person name="Xiao H."/>
            <person name="Shao Z."/>
            <person name="Jiang Y."/>
            <person name="Dole S."/>
            <person name="Zhao H."/>
        </authorList>
    </citation>
    <scope>NUCLEOTIDE SEQUENCE [LARGE SCALE GENOMIC DNA]</scope>
    <source>
        <strain evidence="20">SD108</strain>
    </source>
</reference>
<comment type="pathway">
    <text evidence="2">Protein modification; protein ubiquitination.</text>
</comment>
<evidence type="ECO:0000256" key="9">
    <source>
        <dbReference type="ARBA" id="ARBA00022833"/>
    </source>
</evidence>
<dbReference type="Pfam" id="PF04757">
    <property type="entry name" value="Pex2_Pex12"/>
    <property type="match status" value="1"/>
</dbReference>
<accession>A0A099P554</accession>
<dbReference type="Proteomes" id="UP000029867">
    <property type="component" value="Unassembled WGS sequence"/>
</dbReference>
<dbReference type="InterPro" id="IPR027370">
    <property type="entry name" value="Znf-RING_euk"/>
</dbReference>
<protein>
    <recommendedName>
        <fullName evidence="4">Peroxisome assembly protein 12</fullName>
    </recommendedName>
    <alternativeName>
        <fullName evidence="14">Peroxin-12</fullName>
    </alternativeName>
</protein>
<dbReference type="GO" id="GO:0006513">
    <property type="term" value="P:protein monoubiquitination"/>
    <property type="evidence" value="ECO:0007669"/>
    <property type="project" value="TreeGrafter"/>
</dbReference>
<evidence type="ECO:0000313" key="18">
    <source>
        <dbReference type="EMBL" id="AWU76981.1"/>
    </source>
</evidence>
<sequence length="412" mass="47527">MDFYASLDPSQLDQQKPTIFEVASCSQVDNLLTPSLRFLLVHYTHRYPRLLIRVLNNFDGLNALLRGFIEYKYLQKWNATFVEKFYGIKRVTSSLLVTDSSISESEKLANLKRLSKLQILASLFESVIAPYLSTKLQLYHEKLVPQYLLNNVRINEVEGKPEETKTAPFTFLVAINKLKRGFRDLFYKIYPLTRLGVRLATLAIYILYLTNKTSSISIVQLLFKISYSRITKSDHERAEKSMSLETVPQIQKQNVPPTLSSTVHSKLLNLAQPLRKFAWSTTDTILPMSIFLLKFLEWYNSNQSKLREEHSETFIPDVPTIVPADTLNDETIREKVSSADDGVCRICLEPIHNPGFIETGYVFCYKCIYEYLRDQSKEDGGKCPVTGRRLLGCTWNEPKKEWTVRGVRRLIV</sequence>
<evidence type="ECO:0000259" key="17">
    <source>
        <dbReference type="PROSITE" id="PS50089"/>
    </source>
</evidence>
<dbReference type="Pfam" id="PF13445">
    <property type="entry name" value="zf-RING_UBOX"/>
    <property type="match status" value="1"/>
</dbReference>
<evidence type="ECO:0000256" key="14">
    <source>
        <dbReference type="ARBA" id="ARBA00029692"/>
    </source>
</evidence>
<feature type="domain" description="RING-type" evidence="17">
    <location>
        <begin position="344"/>
        <end position="385"/>
    </location>
</feature>
<reference evidence="18 21" key="3">
    <citation type="submission" date="2018-06" db="EMBL/GenBank/DDBJ databases">
        <title>Population genomics shows no distinction between pathogenic Candida krusei and environmental Pichia kudriavzevii: One species, four names.</title>
        <authorList>
            <person name="Douglass A.P."/>
            <person name="Offei B."/>
            <person name="Braun-Galleani S."/>
            <person name="Coughlan A.Y."/>
            <person name="Martos A."/>
            <person name="Ortiz-Merino R.A."/>
            <person name="Byrne K.P."/>
            <person name="Wolfe K.H."/>
        </authorList>
    </citation>
    <scope>NUCLEOTIDE SEQUENCE [LARGE SCALE GENOMIC DNA]</scope>
    <source>
        <strain evidence="18 21">CBS573</strain>
    </source>
</reference>
<dbReference type="InterPro" id="IPR001841">
    <property type="entry name" value="Znf_RING"/>
</dbReference>
<keyword evidence="10" id="KW-0653">Protein transport</keyword>
<evidence type="ECO:0000256" key="13">
    <source>
        <dbReference type="ARBA" id="ARBA00023140"/>
    </source>
</evidence>
<dbReference type="EMBL" id="JQFK01000003">
    <property type="protein sequence ID" value="KGK40178.1"/>
    <property type="molecule type" value="Genomic_DNA"/>
</dbReference>
<dbReference type="KEGG" id="pkz:C5L36_0C08910"/>
<evidence type="ECO:0000256" key="3">
    <source>
        <dbReference type="ARBA" id="ARBA00008704"/>
    </source>
</evidence>
<dbReference type="OrthoDB" id="107372at2759"/>
<dbReference type="SMART" id="SM00184">
    <property type="entry name" value="RING"/>
    <property type="match status" value="1"/>
</dbReference>
<dbReference type="HOGENOM" id="CLU_031067_0_0_1"/>
<comment type="subunit">
    <text evidence="15">Component of the PEX2-PEX10-PEX12 retrotranslocation channel, composed of PEX2, PEX10 and PEX12.</text>
</comment>
<dbReference type="AlphaFoldDB" id="A0A099P554"/>
<dbReference type="PROSITE" id="PS50089">
    <property type="entry name" value="ZF_RING_2"/>
    <property type="match status" value="1"/>
</dbReference>
<dbReference type="SUPFAM" id="SSF57850">
    <property type="entry name" value="RING/U-box"/>
    <property type="match status" value="1"/>
</dbReference>
<dbReference type="PIRSF" id="PIRSF038074">
    <property type="entry name" value="Peroxisome_assembly_p12"/>
    <property type="match status" value="1"/>
</dbReference>
<dbReference type="PANTHER" id="PTHR12888">
    <property type="entry name" value="PEROXISOME ASSEMBLY PROTEIN 12 PEROXIN-12"/>
    <property type="match status" value="1"/>
</dbReference>
<dbReference type="Proteomes" id="UP000249293">
    <property type="component" value="Chromosome 3"/>
</dbReference>
<dbReference type="STRING" id="4909.A0A099P554"/>
<proteinExistence type="inferred from homology"/>
<dbReference type="GO" id="GO:0008270">
    <property type="term" value="F:zinc ion binding"/>
    <property type="evidence" value="ECO:0007669"/>
    <property type="project" value="UniProtKB-KW"/>
</dbReference>
<keyword evidence="5" id="KW-0813">Transport</keyword>
<dbReference type="eggNOG" id="KOG0826">
    <property type="taxonomic scope" value="Eukaryota"/>
</dbReference>
<evidence type="ECO:0000313" key="19">
    <source>
        <dbReference type="EMBL" id="KGK40178.1"/>
    </source>
</evidence>
<evidence type="ECO:0000256" key="16">
    <source>
        <dbReference type="PROSITE-ProRule" id="PRU00175"/>
    </source>
</evidence>
<evidence type="ECO:0000256" key="2">
    <source>
        <dbReference type="ARBA" id="ARBA00004906"/>
    </source>
</evidence>
<dbReference type="GO" id="GO:0004842">
    <property type="term" value="F:ubiquitin-protein transferase activity"/>
    <property type="evidence" value="ECO:0007669"/>
    <property type="project" value="TreeGrafter"/>
</dbReference>
<keyword evidence="8 16" id="KW-0863">Zinc-finger</keyword>
<dbReference type="GO" id="GO:1990429">
    <property type="term" value="C:peroxisomal importomer complex"/>
    <property type="evidence" value="ECO:0007669"/>
    <property type="project" value="TreeGrafter"/>
</dbReference>
<evidence type="ECO:0000313" key="20">
    <source>
        <dbReference type="Proteomes" id="UP000029867"/>
    </source>
</evidence>
<dbReference type="GO" id="GO:0005778">
    <property type="term" value="C:peroxisomal membrane"/>
    <property type="evidence" value="ECO:0007669"/>
    <property type="project" value="UniProtKB-SubCell"/>
</dbReference>
<keyword evidence="7" id="KW-0479">Metal-binding</keyword>
<keyword evidence="21" id="KW-1185">Reference proteome</keyword>
<evidence type="ECO:0000256" key="5">
    <source>
        <dbReference type="ARBA" id="ARBA00022448"/>
    </source>
</evidence>
<dbReference type="InterPro" id="IPR006845">
    <property type="entry name" value="Pex_N"/>
</dbReference>
<dbReference type="InterPro" id="IPR013083">
    <property type="entry name" value="Znf_RING/FYVE/PHD"/>
</dbReference>
<evidence type="ECO:0000256" key="1">
    <source>
        <dbReference type="ARBA" id="ARBA00004585"/>
    </source>
</evidence>
<keyword evidence="12" id="KW-0472">Membrane</keyword>
<dbReference type="RefSeq" id="XP_029322458.1">
    <property type="nucleotide sequence ID" value="XM_029466598.1"/>
</dbReference>
<evidence type="ECO:0000256" key="7">
    <source>
        <dbReference type="ARBA" id="ARBA00022723"/>
    </source>
</evidence>
<gene>
    <name evidence="18" type="ORF">C5L36_0C08910</name>
    <name evidence="19" type="ORF">JL09_g554</name>
</gene>
<dbReference type="Gene3D" id="3.30.40.10">
    <property type="entry name" value="Zinc/RING finger domain, C3HC4 (zinc finger)"/>
    <property type="match status" value="1"/>
</dbReference>
<evidence type="ECO:0000256" key="6">
    <source>
        <dbReference type="ARBA" id="ARBA00022692"/>
    </source>
</evidence>
<dbReference type="VEuPathDB" id="FungiDB:C5L36_0C08910"/>
<dbReference type="EMBL" id="CP028775">
    <property type="protein sequence ID" value="AWU76981.1"/>
    <property type="molecule type" value="Genomic_DNA"/>
</dbReference>
<dbReference type="InterPro" id="IPR017375">
    <property type="entry name" value="PEX12"/>
</dbReference>
<comment type="subcellular location">
    <subcellularLocation>
        <location evidence="1">Peroxisome membrane</location>
        <topology evidence="1">Multi-pass membrane protein</topology>
    </subcellularLocation>
</comment>
<comment type="similarity">
    <text evidence="3">Belongs to the pex2/pex10/pex12 family.</text>
</comment>
<evidence type="ECO:0000256" key="10">
    <source>
        <dbReference type="ARBA" id="ARBA00022927"/>
    </source>
</evidence>
<dbReference type="GeneID" id="40384776"/>
<reference evidence="19" key="2">
    <citation type="submission" date="2014-08" db="EMBL/GenBank/DDBJ databases">
        <title>Exploiting Issatchenkia orientalis SD108 for Succinic Acid Production.</title>
        <authorList>
            <person name="Xiao H."/>
            <person name="Shao Z."/>
            <person name="Jiang Y."/>
            <person name="Dole S."/>
            <person name="Zhao H."/>
        </authorList>
    </citation>
    <scope>NUCLEOTIDE SEQUENCE [LARGE SCALE GENOMIC DNA]</scope>
    <source>
        <strain evidence="19">SD108</strain>
    </source>
</reference>
<dbReference type="GO" id="GO:0016562">
    <property type="term" value="P:protein import into peroxisome matrix, receptor recycling"/>
    <property type="evidence" value="ECO:0007669"/>
    <property type="project" value="UniProtKB-ARBA"/>
</dbReference>
<keyword evidence="9" id="KW-0862">Zinc</keyword>
<keyword evidence="11" id="KW-1133">Transmembrane helix</keyword>
<evidence type="ECO:0000256" key="12">
    <source>
        <dbReference type="ARBA" id="ARBA00023136"/>
    </source>
</evidence>
<evidence type="ECO:0000313" key="21">
    <source>
        <dbReference type="Proteomes" id="UP000249293"/>
    </source>
</evidence>
<evidence type="ECO:0000256" key="8">
    <source>
        <dbReference type="ARBA" id="ARBA00022771"/>
    </source>
</evidence>
<organism evidence="19 20">
    <name type="scientific">Pichia kudriavzevii</name>
    <name type="common">Yeast</name>
    <name type="synonym">Issatchenkia orientalis</name>
    <dbReference type="NCBI Taxonomy" id="4909"/>
    <lineage>
        <taxon>Eukaryota</taxon>
        <taxon>Fungi</taxon>
        <taxon>Dikarya</taxon>
        <taxon>Ascomycota</taxon>
        <taxon>Saccharomycotina</taxon>
        <taxon>Pichiomycetes</taxon>
        <taxon>Pichiales</taxon>
        <taxon>Pichiaceae</taxon>
        <taxon>Pichia</taxon>
    </lineage>
</organism>